<dbReference type="InterPro" id="IPR036280">
    <property type="entry name" value="Multihaem_cyt_sf"/>
</dbReference>
<dbReference type="Pfam" id="PF09699">
    <property type="entry name" value="Paired_CXXCH_1"/>
    <property type="match status" value="1"/>
</dbReference>
<protein>
    <recommendedName>
        <fullName evidence="1">Fibronectin type-III domain-containing protein</fullName>
    </recommendedName>
</protein>
<comment type="caution">
    <text evidence="2">The sequence shown here is derived from an EMBL/GenBank/DDBJ whole genome shotgun (WGS) entry which is preliminary data.</text>
</comment>
<proteinExistence type="predicted"/>
<dbReference type="InterPro" id="IPR036116">
    <property type="entry name" value="FN3_sf"/>
</dbReference>
<dbReference type="Gene3D" id="1.10.1130.10">
    <property type="entry name" value="Flavocytochrome C3, Chain A"/>
    <property type="match status" value="1"/>
</dbReference>
<dbReference type="SMART" id="SM00060">
    <property type="entry name" value="FN3"/>
    <property type="match status" value="1"/>
</dbReference>
<dbReference type="InterPro" id="IPR013783">
    <property type="entry name" value="Ig-like_fold"/>
</dbReference>
<organism evidence="2">
    <name type="scientific">marine sediment metagenome</name>
    <dbReference type="NCBI Taxonomy" id="412755"/>
    <lineage>
        <taxon>unclassified sequences</taxon>
        <taxon>metagenomes</taxon>
        <taxon>ecological metagenomes</taxon>
    </lineage>
</organism>
<dbReference type="Gene3D" id="2.60.40.10">
    <property type="entry name" value="Immunoglobulins"/>
    <property type="match status" value="1"/>
</dbReference>
<feature type="domain" description="Fibronectin type-III" evidence="1">
    <location>
        <begin position="33"/>
        <end position="131"/>
    </location>
</feature>
<dbReference type="SUPFAM" id="SSF48695">
    <property type="entry name" value="Multiheme cytochromes"/>
    <property type="match status" value="3"/>
</dbReference>
<dbReference type="EMBL" id="LAZR01004392">
    <property type="protein sequence ID" value="KKN09018.1"/>
    <property type="molecule type" value="Genomic_DNA"/>
</dbReference>
<reference evidence="2" key="1">
    <citation type="journal article" date="2015" name="Nature">
        <title>Complex archaea that bridge the gap between prokaryotes and eukaryotes.</title>
        <authorList>
            <person name="Spang A."/>
            <person name="Saw J.H."/>
            <person name="Jorgensen S.L."/>
            <person name="Zaremba-Niedzwiedzka K."/>
            <person name="Martijn J."/>
            <person name="Lind A.E."/>
            <person name="van Eijk R."/>
            <person name="Schleper C."/>
            <person name="Guy L."/>
            <person name="Ettema T.J."/>
        </authorList>
    </citation>
    <scope>NUCLEOTIDE SEQUENCE</scope>
</reference>
<evidence type="ECO:0000259" key="1">
    <source>
        <dbReference type="PROSITE" id="PS50853"/>
    </source>
</evidence>
<dbReference type="NCBIfam" id="TIGR01905">
    <property type="entry name" value="paired_CXXCH_1"/>
    <property type="match status" value="1"/>
</dbReference>
<dbReference type="AlphaFoldDB" id="A0A0F9QUX0"/>
<name>A0A0F9QUX0_9ZZZZ</name>
<dbReference type="InterPro" id="IPR003961">
    <property type="entry name" value="FN3_dom"/>
</dbReference>
<sequence>MQLKNLFRAIGLFAMGLIFSMFANSALAAAPSPPANLNVVAETEPGTNINISWVAPPEAVDYYNIYRDFSQITAVDSDKNIYFIAGGTTNYADTDTIQGETYFYQVTAVNADGEESAIATPIISETATVAGKYKPHLGDEFSTDGAVCKFCHKIHRGEGTQKNFRKLTNIEICWTCHDGTGSDFNIKAQFNQPTSAHNNVLAGPLNVEIKCINCHHPHGKADFSRMTHKKEQELCFTCHKDGGAGGDGTAYPTAPKVKDVFDSNDANTNMTTGEIYTHPVTIYDDRHTTSFDENDSSGIGYSTMTGANRHAECTDCHNQHEAAAIGTLMGPLQGATGVLVDNGTATGVPNFTYSLLITAQYQVCFKCHSSFNPSWNATPFYDESGSTYPAGDGLPRGDKAKEFNTNNSAFHPVEGRGRNRSQNLCNQLLNGPNALFDTLNCSTEAAAKISMTTISTIDCTGCHNNTDSAISSGEARGPHGSSNQSIRKNNYWTDITTLPNSWNSSNFSLCFSCHDVGTLKPDDAGSNFWSGNDQSDGKDSLHHVHLEDRTEAACKVCHYNIHSNQDAPNTQYRIVNGPYAGTYDPSTGGPPKEIPTRMINFAPNIEATGGRNYPQWQFNTSTKQRTCNLRCHGETMAESYEPDWGDLPEEDQNPP</sequence>
<dbReference type="Pfam" id="PF00041">
    <property type="entry name" value="fn3"/>
    <property type="match status" value="1"/>
</dbReference>
<dbReference type="InterPro" id="IPR010177">
    <property type="entry name" value="Paired_CXXCH_1"/>
</dbReference>
<dbReference type="PROSITE" id="PS50853">
    <property type="entry name" value="FN3"/>
    <property type="match status" value="1"/>
</dbReference>
<dbReference type="CDD" id="cd00063">
    <property type="entry name" value="FN3"/>
    <property type="match status" value="1"/>
</dbReference>
<accession>A0A0F9QUX0</accession>
<evidence type="ECO:0000313" key="2">
    <source>
        <dbReference type="EMBL" id="KKN09018.1"/>
    </source>
</evidence>
<dbReference type="SUPFAM" id="SSF49265">
    <property type="entry name" value="Fibronectin type III"/>
    <property type="match status" value="1"/>
</dbReference>
<gene>
    <name evidence="2" type="ORF">LCGC14_1050850</name>
</gene>